<name>A0A7I7X1Y8_9MYCO</name>
<reference evidence="2 3" key="1">
    <citation type="journal article" date="2019" name="Emerg. Microbes Infect.">
        <title>Comprehensive subspecies identification of 175 nontuberculous mycobacteria species based on 7547 genomic profiles.</title>
        <authorList>
            <person name="Matsumoto Y."/>
            <person name="Kinjo T."/>
            <person name="Motooka D."/>
            <person name="Nabeya D."/>
            <person name="Jung N."/>
            <person name="Uechi K."/>
            <person name="Horii T."/>
            <person name="Iida T."/>
            <person name="Fujita J."/>
            <person name="Nakamura S."/>
        </authorList>
    </citation>
    <scope>NUCLEOTIDE SEQUENCE [LARGE SCALE GENOMIC DNA]</scope>
    <source>
        <strain evidence="2 3">JCM 13571</strain>
    </source>
</reference>
<sequence length="93" mass="10595">MEATGKRRTERSCRAQFAEQYPTEREVFTALKTLRSCTQVKQNLSKSRQPSKRKSKSSWSVPSRNKEADEITALAEQGCTRSEIAKKTTREGI</sequence>
<evidence type="ECO:0000256" key="1">
    <source>
        <dbReference type="SAM" id="MobiDB-lite"/>
    </source>
</evidence>
<organism evidence="2 3">
    <name type="scientific">Mycolicibacter hiberniae</name>
    <dbReference type="NCBI Taxonomy" id="29314"/>
    <lineage>
        <taxon>Bacteria</taxon>
        <taxon>Bacillati</taxon>
        <taxon>Actinomycetota</taxon>
        <taxon>Actinomycetes</taxon>
        <taxon>Mycobacteriales</taxon>
        <taxon>Mycobacteriaceae</taxon>
        <taxon>Mycolicibacter</taxon>
    </lineage>
</organism>
<protein>
    <submittedName>
        <fullName evidence="2">Uncharacterized protein</fullName>
    </submittedName>
</protein>
<keyword evidence="3" id="KW-1185">Reference proteome</keyword>
<gene>
    <name evidence="2" type="ORF">MHIB_12410</name>
</gene>
<evidence type="ECO:0000313" key="3">
    <source>
        <dbReference type="Proteomes" id="UP000467260"/>
    </source>
</evidence>
<evidence type="ECO:0000313" key="2">
    <source>
        <dbReference type="EMBL" id="BBZ22823.1"/>
    </source>
</evidence>
<dbReference type="KEGG" id="mhib:MHIB_12410"/>
<dbReference type="AlphaFoldDB" id="A0A7I7X1Y8"/>
<accession>A0A7I7X1Y8</accession>
<proteinExistence type="predicted"/>
<dbReference type="EMBL" id="AP022609">
    <property type="protein sequence ID" value="BBZ22823.1"/>
    <property type="molecule type" value="Genomic_DNA"/>
</dbReference>
<feature type="region of interest" description="Disordered" evidence="1">
    <location>
        <begin position="40"/>
        <end position="74"/>
    </location>
</feature>
<dbReference type="Proteomes" id="UP000467260">
    <property type="component" value="Chromosome"/>
</dbReference>